<dbReference type="RefSeq" id="WP_377002902.1">
    <property type="nucleotide sequence ID" value="NZ_JBHSGG010000002.1"/>
</dbReference>
<dbReference type="Proteomes" id="UP001595892">
    <property type="component" value="Unassembled WGS sequence"/>
</dbReference>
<evidence type="ECO:0000313" key="6">
    <source>
        <dbReference type="EMBL" id="MFC4726936.1"/>
    </source>
</evidence>
<gene>
    <name evidence="6" type="ORF">ACFO3Q_01925</name>
</gene>
<reference evidence="7" key="1">
    <citation type="journal article" date="2019" name="Int. J. Syst. Evol. Microbiol.">
        <title>The Global Catalogue of Microorganisms (GCM) 10K type strain sequencing project: providing services to taxonomists for standard genome sequencing and annotation.</title>
        <authorList>
            <consortium name="The Broad Institute Genomics Platform"/>
            <consortium name="The Broad Institute Genome Sequencing Center for Infectious Disease"/>
            <person name="Wu L."/>
            <person name="Ma J."/>
        </authorList>
    </citation>
    <scope>NUCLEOTIDE SEQUENCE [LARGE SCALE GENOMIC DNA]</scope>
    <source>
        <strain evidence="7">CGMCC 1.13574</strain>
    </source>
</reference>
<evidence type="ECO:0000259" key="5">
    <source>
        <dbReference type="PROSITE" id="PS50931"/>
    </source>
</evidence>
<dbReference type="CDD" id="cd08472">
    <property type="entry name" value="PBP2_CrgA_like_3"/>
    <property type="match status" value="1"/>
</dbReference>
<keyword evidence="3" id="KW-0238">DNA-binding</keyword>
<dbReference type="InterPro" id="IPR036390">
    <property type="entry name" value="WH_DNA-bd_sf"/>
</dbReference>
<proteinExistence type="inferred from homology"/>
<comment type="caution">
    <text evidence="6">The sequence shown here is derived from an EMBL/GenBank/DDBJ whole genome shotgun (WGS) entry which is preliminary data.</text>
</comment>
<dbReference type="InterPro" id="IPR000847">
    <property type="entry name" value="LysR_HTH_N"/>
</dbReference>
<evidence type="ECO:0000256" key="1">
    <source>
        <dbReference type="ARBA" id="ARBA00009437"/>
    </source>
</evidence>
<accession>A0ABV9NG81</accession>
<dbReference type="InterPro" id="IPR005119">
    <property type="entry name" value="LysR_subst-bd"/>
</dbReference>
<dbReference type="EMBL" id="JBHSGG010000002">
    <property type="protein sequence ID" value="MFC4726936.1"/>
    <property type="molecule type" value="Genomic_DNA"/>
</dbReference>
<organism evidence="6 7">
    <name type="scientific">Coralloluteibacterium thermophilum</name>
    <dbReference type="NCBI Taxonomy" id="2707049"/>
    <lineage>
        <taxon>Bacteria</taxon>
        <taxon>Pseudomonadati</taxon>
        <taxon>Pseudomonadota</taxon>
        <taxon>Gammaproteobacteria</taxon>
        <taxon>Lysobacterales</taxon>
        <taxon>Lysobacteraceae</taxon>
        <taxon>Coralloluteibacterium</taxon>
    </lineage>
</organism>
<evidence type="ECO:0000256" key="4">
    <source>
        <dbReference type="ARBA" id="ARBA00023163"/>
    </source>
</evidence>
<dbReference type="Gene3D" id="3.40.190.290">
    <property type="match status" value="1"/>
</dbReference>
<evidence type="ECO:0000313" key="7">
    <source>
        <dbReference type="Proteomes" id="UP001595892"/>
    </source>
</evidence>
<sequence length="313" mass="34295">MHLLDAMQVFLRVAELGSFTRAAETLGRPKASVSLAVQRLEAELGTRLLHRTTRRVGLTRDGEMLARRAHDLLGDLDELRDLFRADARGLRGRLRVGMSTRFAERTVLPRLHDFLAAHPDLELELSTTDRFVDLVAEGFDCVVRGGTPTDSRLVARPLGTYALGNFASPAYLARHGIPRTPADLAGHVLVRYANPLGSDDGFDYVEDGRVRRVPMRSRVSVDGAAAYDAACIAGLGLIQTPRMSVAPQLAAGTLVEVLPEYVPPPLRIALLYPHRRHLSPRVRAFADWLEGLLREAHDLQPARPMAGAPSAAT</sequence>
<name>A0ABV9NG81_9GAMM</name>
<evidence type="ECO:0000256" key="3">
    <source>
        <dbReference type="ARBA" id="ARBA00023125"/>
    </source>
</evidence>
<dbReference type="PANTHER" id="PTHR30537">
    <property type="entry name" value="HTH-TYPE TRANSCRIPTIONAL REGULATOR"/>
    <property type="match status" value="1"/>
</dbReference>
<dbReference type="Pfam" id="PF00126">
    <property type="entry name" value="HTH_1"/>
    <property type="match status" value="1"/>
</dbReference>
<dbReference type="InterPro" id="IPR058163">
    <property type="entry name" value="LysR-type_TF_proteobact-type"/>
</dbReference>
<dbReference type="InterPro" id="IPR036388">
    <property type="entry name" value="WH-like_DNA-bd_sf"/>
</dbReference>
<dbReference type="Pfam" id="PF03466">
    <property type="entry name" value="LysR_substrate"/>
    <property type="match status" value="1"/>
</dbReference>
<protein>
    <submittedName>
        <fullName evidence="6">LysR substrate-binding domain-containing protein</fullName>
    </submittedName>
</protein>
<keyword evidence="2" id="KW-0805">Transcription regulation</keyword>
<dbReference type="PROSITE" id="PS50931">
    <property type="entry name" value="HTH_LYSR"/>
    <property type="match status" value="1"/>
</dbReference>
<keyword evidence="4" id="KW-0804">Transcription</keyword>
<dbReference type="PANTHER" id="PTHR30537:SF72">
    <property type="entry name" value="LYSR FAMILY TRANSCRIPTIONAL REGULATOR"/>
    <property type="match status" value="1"/>
</dbReference>
<comment type="similarity">
    <text evidence="1">Belongs to the LysR transcriptional regulatory family.</text>
</comment>
<feature type="domain" description="HTH lysR-type" evidence="5">
    <location>
        <begin position="1"/>
        <end position="59"/>
    </location>
</feature>
<dbReference type="SUPFAM" id="SSF53850">
    <property type="entry name" value="Periplasmic binding protein-like II"/>
    <property type="match status" value="1"/>
</dbReference>
<dbReference type="Gene3D" id="1.10.10.10">
    <property type="entry name" value="Winged helix-like DNA-binding domain superfamily/Winged helix DNA-binding domain"/>
    <property type="match status" value="1"/>
</dbReference>
<evidence type="ECO:0000256" key="2">
    <source>
        <dbReference type="ARBA" id="ARBA00023015"/>
    </source>
</evidence>
<dbReference type="SUPFAM" id="SSF46785">
    <property type="entry name" value="Winged helix' DNA-binding domain"/>
    <property type="match status" value="1"/>
</dbReference>
<keyword evidence="7" id="KW-1185">Reference proteome</keyword>